<accession>A0AAW9EJ46</accession>
<gene>
    <name evidence="1" type="ORF">SJ265_01065</name>
</gene>
<dbReference type="AlphaFoldDB" id="A0AAW9EJ46"/>
<dbReference type="EMBL" id="JAXABJ010000001">
    <property type="protein sequence ID" value="MDX7146382.1"/>
    <property type="molecule type" value="Genomic_DNA"/>
</dbReference>
<organism evidence="1 2">
    <name type="scientific">Citrobacter portucalensis</name>
    <dbReference type="NCBI Taxonomy" id="1639133"/>
    <lineage>
        <taxon>Bacteria</taxon>
        <taxon>Pseudomonadati</taxon>
        <taxon>Pseudomonadota</taxon>
        <taxon>Gammaproteobacteria</taxon>
        <taxon>Enterobacterales</taxon>
        <taxon>Enterobacteriaceae</taxon>
        <taxon>Citrobacter</taxon>
        <taxon>Citrobacter freundii complex</taxon>
    </lineage>
</organism>
<reference evidence="1" key="1">
    <citation type="submission" date="2023-11" db="EMBL/GenBank/DDBJ databases">
        <title>Detection of rare carbapenemases in Enterobacterales - comparison of two colorimetric and two CIM-based carbapenemase assays.</title>
        <authorList>
            <person name="Schaffarczyk L."/>
            <person name="Noster J."/>
            <person name="Stelzer Y."/>
            <person name="Sattler J."/>
            <person name="Gatermann S."/>
            <person name="Hamprecht A."/>
        </authorList>
    </citation>
    <scope>NUCLEOTIDE SEQUENCE</scope>
    <source>
        <strain evidence="1">CIM-Carb-133</strain>
    </source>
</reference>
<comment type="caution">
    <text evidence="1">The sequence shown here is derived from an EMBL/GenBank/DDBJ whole genome shotgun (WGS) entry which is preliminary data.</text>
</comment>
<proteinExistence type="predicted"/>
<protein>
    <submittedName>
        <fullName evidence="1">Uncharacterized protein</fullName>
    </submittedName>
</protein>
<sequence length="130" mass="14685">MPYTPNPQHRNAGFAGRKSQWSISLLEENMCYSLALNENWLFNNSYWGLHIPPAIQTPQILGVSPPPSSCNVHMAKFVGDLQGNWHGYPVAHWLSPYDRPGEDVLKNWCAKGFISKSGFSKIRRGKRCAL</sequence>
<dbReference type="RefSeq" id="WP_258883261.1">
    <property type="nucleotide sequence ID" value="NZ_JAECZE010000002.1"/>
</dbReference>
<evidence type="ECO:0000313" key="1">
    <source>
        <dbReference type="EMBL" id="MDX7146382.1"/>
    </source>
</evidence>
<dbReference type="Proteomes" id="UP001271725">
    <property type="component" value="Unassembled WGS sequence"/>
</dbReference>
<evidence type="ECO:0000313" key="2">
    <source>
        <dbReference type="Proteomes" id="UP001271725"/>
    </source>
</evidence>
<name>A0AAW9EJ46_9ENTR</name>